<protein>
    <submittedName>
        <fullName evidence="3">Uncharacterized protein</fullName>
    </submittedName>
</protein>
<reference evidence="3" key="1">
    <citation type="submission" date="2020-06" db="EMBL/GenBank/DDBJ databases">
        <title>Draft genome of Bugula neritina, a colonial animal packing powerful symbionts and potential medicines.</title>
        <authorList>
            <person name="Rayko M."/>
        </authorList>
    </citation>
    <scope>NUCLEOTIDE SEQUENCE [LARGE SCALE GENOMIC DNA]</scope>
    <source>
        <strain evidence="3">Kwan_BN1</strain>
    </source>
</reference>
<name>A0A7J7K6X0_BUGNE</name>
<evidence type="ECO:0000313" key="3">
    <source>
        <dbReference type="EMBL" id="KAF6033987.1"/>
    </source>
</evidence>
<feature type="coiled-coil region" evidence="1">
    <location>
        <begin position="354"/>
        <end position="410"/>
    </location>
</feature>
<keyword evidence="2" id="KW-0472">Membrane</keyword>
<sequence>MTMSENQTEQPNTIVYHLTDLFDIHQDIAPVESDDKDCILANTTVMHKLDVPPAMSANAQIHRTKTCVATYEDVKALIEQHELEHTLKFVTFKVTKAFTSPAPSVESIASSKHLFLEDGIPYMIIGKKVYQCQHGVDKNMSSKIKYKERVDAYQAAGQNLYKRRRSSSKKMRCRAYITVRRLLKVNTVFAPNLSLYHKRIAIQNVKKKLSANEYTFTDVYEVSLPDVSFHNHDIDEEADGKQALDPRIIRKIHKLVGKGVDTVKAMRVHIEEYNEDVLFAGRALPRPSNRRFNPLNHTIDSHMRNAKQKLKKGTCANAAKVDVATVDVTVEDVAAGVVVTTIPSIMAPSKPDNLIDLQIRLESLKGTVNILSEKVKHANDGVNVKLPSRIQKLQKDVDLQQRRSESIQDKLEYVQENIVSKAEFKRLEQSVKGMKAMTSSVTKLRTDSITHMNRTNRDLSRVQSAAKLQGKVVNSLFMEQKQVKGSVSNMREEVNVLDGAAKKALDIIKQEMDSLYDQDHRTQKQLDELEERVEKIVEVLNRGENDRESKHGLKLEMVEKEVTKLFKFMCLVILAMSIVMFWCLWWQYRVHSRDPRTVLSQRQRAGL</sequence>
<dbReference type="AlphaFoldDB" id="A0A7J7K6X0"/>
<dbReference type="PANTHER" id="PTHR47456">
    <property type="entry name" value="PHD-TYPE DOMAIN-CONTAINING PROTEIN"/>
    <property type="match status" value="1"/>
</dbReference>
<dbReference type="EMBL" id="VXIV02001186">
    <property type="protein sequence ID" value="KAF6033987.1"/>
    <property type="molecule type" value="Genomic_DNA"/>
</dbReference>
<gene>
    <name evidence="3" type="ORF">EB796_007699</name>
</gene>
<dbReference type="OrthoDB" id="6113703at2759"/>
<dbReference type="GO" id="GO:0003700">
    <property type="term" value="F:DNA-binding transcription factor activity"/>
    <property type="evidence" value="ECO:0007669"/>
    <property type="project" value="InterPro"/>
</dbReference>
<keyword evidence="2" id="KW-1133">Transmembrane helix</keyword>
<feature type="coiled-coil region" evidence="1">
    <location>
        <begin position="512"/>
        <end position="546"/>
    </location>
</feature>
<organism evidence="3 4">
    <name type="scientific">Bugula neritina</name>
    <name type="common">Brown bryozoan</name>
    <name type="synonym">Sertularia neritina</name>
    <dbReference type="NCBI Taxonomy" id="10212"/>
    <lineage>
        <taxon>Eukaryota</taxon>
        <taxon>Metazoa</taxon>
        <taxon>Spiralia</taxon>
        <taxon>Lophotrochozoa</taxon>
        <taxon>Bryozoa</taxon>
        <taxon>Gymnolaemata</taxon>
        <taxon>Cheilostomatida</taxon>
        <taxon>Flustrina</taxon>
        <taxon>Buguloidea</taxon>
        <taxon>Bugulidae</taxon>
        <taxon>Bugula</taxon>
    </lineage>
</organism>
<evidence type="ECO:0000256" key="1">
    <source>
        <dbReference type="SAM" id="Coils"/>
    </source>
</evidence>
<keyword evidence="2" id="KW-0812">Transmembrane</keyword>
<keyword evidence="4" id="KW-1185">Reference proteome</keyword>
<keyword evidence="1" id="KW-0175">Coiled coil</keyword>
<dbReference type="PANTHER" id="PTHR47456:SF1">
    <property type="entry name" value="PHD-TYPE DOMAIN-CONTAINING PROTEIN"/>
    <property type="match status" value="1"/>
</dbReference>
<dbReference type="InterPro" id="IPR029309">
    <property type="entry name" value="CaRF"/>
</dbReference>
<evidence type="ECO:0000313" key="4">
    <source>
        <dbReference type="Proteomes" id="UP000593567"/>
    </source>
</evidence>
<comment type="caution">
    <text evidence="3">The sequence shown here is derived from an EMBL/GenBank/DDBJ whole genome shotgun (WGS) entry which is preliminary data.</text>
</comment>
<dbReference type="Proteomes" id="UP000593567">
    <property type="component" value="Unassembled WGS sequence"/>
</dbReference>
<evidence type="ECO:0000256" key="2">
    <source>
        <dbReference type="SAM" id="Phobius"/>
    </source>
</evidence>
<feature type="transmembrane region" description="Helical" evidence="2">
    <location>
        <begin position="565"/>
        <end position="586"/>
    </location>
</feature>
<dbReference type="Pfam" id="PF15299">
    <property type="entry name" value="ALS2CR8"/>
    <property type="match status" value="1"/>
</dbReference>
<proteinExistence type="predicted"/>
<accession>A0A7J7K6X0</accession>